<feature type="non-terminal residue" evidence="1">
    <location>
        <position position="1"/>
    </location>
</feature>
<dbReference type="AlphaFoldDB" id="A0A0F9FJ32"/>
<name>A0A0F9FJ32_9ZZZZ</name>
<protein>
    <recommendedName>
        <fullName evidence="2">Toxin-antitoxin system YwqK family antitoxin</fullName>
    </recommendedName>
</protein>
<dbReference type="SUPFAM" id="SSF82185">
    <property type="entry name" value="Histone H3 K4-specific methyltransferase SET7/9 N-terminal domain"/>
    <property type="match status" value="1"/>
</dbReference>
<organism evidence="1">
    <name type="scientific">marine sediment metagenome</name>
    <dbReference type="NCBI Taxonomy" id="412755"/>
    <lineage>
        <taxon>unclassified sequences</taxon>
        <taxon>metagenomes</taxon>
        <taxon>ecological metagenomes</taxon>
    </lineage>
</organism>
<gene>
    <name evidence="1" type="ORF">LCGC14_2298700</name>
</gene>
<accession>A0A0F9FJ32</accession>
<dbReference type="Gene3D" id="2.20.110.10">
    <property type="entry name" value="Histone H3 K4-specific methyltransferase SET7/9 N-terminal domain"/>
    <property type="match status" value="1"/>
</dbReference>
<comment type="caution">
    <text evidence="1">The sequence shown here is derived from an EMBL/GenBank/DDBJ whole genome shotgun (WGS) entry which is preliminary data.</text>
</comment>
<proteinExistence type="predicted"/>
<reference evidence="1" key="1">
    <citation type="journal article" date="2015" name="Nature">
        <title>Complex archaea that bridge the gap between prokaryotes and eukaryotes.</title>
        <authorList>
            <person name="Spang A."/>
            <person name="Saw J.H."/>
            <person name="Jorgensen S.L."/>
            <person name="Zaremba-Niedzwiedzka K."/>
            <person name="Martijn J."/>
            <person name="Lind A.E."/>
            <person name="van Eijk R."/>
            <person name="Schleper C."/>
            <person name="Guy L."/>
            <person name="Ettema T.J."/>
        </authorList>
    </citation>
    <scope>NUCLEOTIDE SEQUENCE</scope>
</reference>
<dbReference type="EMBL" id="LAZR01032354">
    <property type="protein sequence ID" value="KKL51122.1"/>
    <property type="molecule type" value="Genomic_DNA"/>
</dbReference>
<sequence>YLGEDKYKITRYYLNGQKRWEFEYKNGLLHGEGLLWATNGTVLSRGKYLNGDIA</sequence>
<evidence type="ECO:0008006" key="2">
    <source>
        <dbReference type="Google" id="ProtNLM"/>
    </source>
</evidence>
<evidence type="ECO:0000313" key="1">
    <source>
        <dbReference type="EMBL" id="KKL51122.1"/>
    </source>
</evidence>